<accession>A0A061DJ66</accession>
<gene>
    <name evidence="1" type="ORF">TCM_001019</name>
</gene>
<organism evidence="1 2">
    <name type="scientific">Theobroma cacao</name>
    <name type="common">Cacao</name>
    <name type="synonym">Cocoa</name>
    <dbReference type="NCBI Taxonomy" id="3641"/>
    <lineage>
        <taxon>Eukaryota</taxon>
        <taxon>Viridiplantae</taxon>
        <taxon>Streptophyta</taxon>
        <taxon>Embryophyta</taxon>
        <taxon>Tracheophyta</taxon>
        <taxon>Spermatophyta</taxon>
        <taxon>Magnoliopsida</taxon>
        <taxon>eudicotyledons</taxon>
        <taxon>Gunneridae</taxon>
        <taxon>Pentapetalae</taxon>
        <taxon>rosids</taxon>
        <taxon>malvids</taxon>
        <taxon>Malvales</taxon>
        <taxon>Malvaceae</taxon>
        <taxon>Byttnerioideae</taxon>
        <taxon>Theobroma</taxon>
    </lineage>
</organism>
<name>A0A061DJ66_THECC</name>
<proteinExistence type="predicted"/>
<protein>
    <submittedName>
        <fullName evidence="1">Uncharacterized protein</fullName>
    </submittedName>
</protein>
<evidence type="ECO:0000313" key="2">
    <source>
        <dbReference type="Proteomes" id="UP000026915"/>
    </source>
</evidence>
<dbReference type="HOGENOM" id="CLU_1698639_0_0_1"/>
<evidence type="ECO:0000313" key="1">
    <source>
        <dbReference type="EMBL" id="EOX91986.1"/>
    </source>
</evidence>
<dbReference type="AlphaFoldDB" id="A0A061DJ66"/>
<dbReference type="InParanoid" id="A0A061DJ66"/>
<keyword evidence="2" id="KW-1185">Reference proteome</keyword>
<reference evidence="1 2" key="1">
    <citation type="journal article" date="2013" name="Genome Biol.">
        <title>The genome sequence of the most widely cultivated cacao type and its use to identify candidate genes regulating pod color.</title>
        <authorList>
            <person name="Motamayor J.C."/>
            <person name="Mockaitis K."/>
            <person name="Schmutz J."/>
            <person name="Haiminen N."/>
            <person name="Iii D.L."/>
            <person name="Cornejo O."/>
            <person name="Findley S.D."/>
            <person name="Zheng P."/>
            <person name="Utro F."/>
            <person name="Royaert S."/>
            <person name="Saski C."/>
            <person name="Jenkins J."/>
            <person name="Podicheti R."/>
            <person name="Zhao M."/>
            <person name="Scheffler B.E."/>
            <person name="Stack J.C."/>
            <person name="Feltus F.A."/>
            <person name="Mustiga G.M."/>
            <person name="Amores F."/>
            <person name="Phillips W."/>
            <person name="Marelli J.P."/>
            <person name="May G.D."/>
            <person name="Shapiro H."/>
            <person name="Ma J."/>
            <person name="Bustamante C.D."/>
            <person name="Schnell R.J."/>
            <person name="Main D."/>
            <person name="Gilbert D."/>
            <person name="Parida L."/>
            <person name="Kuhn D.N."/>
        </authorList>
    </citation>
    <scope>NUCLEOTIDE SEQUENCE [LARGE SCALE GENOMIC DNA]</scope>
    <source>
        <strain evidence="2">cv. Matina 1-6</strain>
    </source>
</reference>
<dbReference type="EMBL" id="CM001879">
    <property type="protein sequence ID" value="EOX91986.1"/>
    <property type="molecule type" value="Genomic_DNA"/>
</dbReference>
<sequence>MAARKTNADDSCKRNPGISLARRVMRNCTGDGGDEVLLKVWIGLTTEFWVNLLWCTIKLGLLACSLPSWNLIQFAVVEGGGGAFLRRRTKDPTGKPTCVGLASRKNSWTFNSNDPKPSRTKEVLIDPRSRLTKRKDTEQTNIFFQKYPKYDNSMR</sequence>
<dbReference type="Proteomes" id="UP000026915">
    <property type="component" value="Chromosome 1"/>
</dbReference>
<dbReference type="Gramene" id="EOX91986">
    <property type="protein sequence ID" value="EOX91986"/>
    <property type="gene ID" value="TCM_001019"/>
</dbReference>